<reference evidence="4" key="1">
    <citation type="submission" date="2023-02" db="EMBL/GenBank/DDBJ databases">
        <title>Actinomadura rubrobrunea NBRC 14622.</title>
        <authorList>
            <person name="Ichikawa N."/>
            <person name="Sato H."/>
            <person name="Tonouchi N."/>
        </authorList>
    </citation>
    <scope>NUCLEOTIDE SEQUENCE</scope>
    <source>
        <strain evidence="4">NBRC 14622</strain>
    </source>
</reference>
<evidence type="ECO:0000256" key="1">
    <source>
        <dbReference type="ARBA" id="ARBA00022527"/>
    </source>
</evidence>
<dbReference type="InterPro" id="IPR047718">
    <property type="entry name" value="RsbA-like_anti_sig"/>
</dbReference>
<dbReference type="Proteomes" id="UP001165124">
    <property type="component" value="Unassembled WGS sequence"/>
</dbReference>
<dbReference type="EMBL" id="BSRZ01000003">
    <property type="protein sequence ID" value="GLW63567.1"/>
    <property type="molecule type" value="Genomic_DNA"/>
</dbReference>
<dbReference type="InterPro" id="IPR025847">
    <property type="entry name" value="MEDS_domain"/>
</dbReference>
<name>A0A9W6PVH6_9ACTN</name>
<proteinExistence type="predicted"/>
<organism evidence="4 5">
    <name type="scientific">Actinomadura rubrobrunea</name>
    <dbReference type="NCBI Taxonomy" id="115335"/>
    <lineage>
        <taxon>Bacteria</taxon>
        <taxon>Bacillati</taxon>
        <taxon>Actinomycetota</taxon>
        <taxon>Actinomycetes</taxon>
        <taxon>Streptosporangiales</taxon>
        <taxon>Thermomonosporaceae</taxon>
        <taxon>Actinomadura</taxon>
    </lineage>
</organism>
<dbReference type="AlphaFoldDB" id="A0A9W6PVH6"/>
<evidence type="ECO:0000259" key="3">
    <source>
        <dbReference type="Pfam" id="PF14417"/>
    </source>
</evidence>
<gene>
    <name evidence="4" type="ORF">Arub01_18110</name>
</gene>
<keyword evidence="1" id="KW-0808">Transferase</keyword>
<evidence type="ECO:0000313" key="5">
    <source>
        <dbReference type="Proteomes" id="UP001165124"/>
    </source>
</evidence>
<sequence>MSEPFTHRLLPYDGVESFVAGAVPFLRAGVAAGDRVMAVTDMARETLLREALGEDARRVEFVDAETWYAHPARTLAECLAEADAAASRGRRLRLLGEPVWTARPPLEVLEWQRAEALANIAFADTGAALMCPYAVRTLPPGIVAAARHTHPETARGARATRNPGFVDPAAYCRRVDSAPLPDPPPDAVVLDLDRPDLYWLRMCVGDYARGCALPEDRLQRLLVAVTEVVTNAVRHGAPPIVLRMWTDADGPGPPALVCEVVDHGEWAPDAGFGHVPPRPGGDGRFGLWAVRLLCSLVQIRTGGGATTVRLWFRHRAGPPRVKGFMQSAHRLDSAAYAERVRDDLDRQVTS</sequence>
<keyword evidence="1" id="KW-0723">Serine/threonine-protein kinase</keyword>
<feature type="domain" description="MEDS" evidence="3">
    <location>
        <begin position="6"/>
        <end position="151"/>
    </location>
</feature>
<evidence type="ECO:0000259" key="2">
    <source>
        <dbReference type="Pfam" id="PF13581"/>
    </source>
</evidence>
<dbReference type="Gene3D" id="3.30.565.10">
    <property type="entry name" value="Histidine kinase-like ATPase, C-terminal domain"/>
    <property type="match status" value="1"/>
</dbReference>
<dbReference type="Pfam" id="PF13581">
    <property type="entry name" value="HATPase_c_2"/>
    <property type="match status" value="1"/>
</dbReference>
<evidence type="ECO:0000313" key="4">
    <source>
        <dbReference type="EMBL" id="GLW63567.1"/>
    </source>
</evidence>
<dbReference type="NCBIfam" id="NF041045">
    <property type="entry name" value="RsbA_anti_sig"/>
    <property type="match status" value="1"/>
</dbReference>
<dbReference type="RefSeq" id="WP_227023085.1">
    <property type="nucleotide sequence ID" value="NZ_BSRZ01000003.1"/>
</dbReference>
<dbReference type="InterPro" id="IPR050267">
    <property type="entry name" value="Anti-sigma-factor_SerPK"/>
</dbReference>
<comment type="caution">
    <text evidence="4">The sequence shown here is derived from an EMBL/GenBank/DDBJ whole genome shotgun (WGS) entry which is preliminary data.</text>
</comment>
<keyword evidence="5" id="KW-1185">Reference proteome</keyword>
<protein>
    <submittedName>
        <fullName evidence="4">Anti-sigma regulatory factor</fullName>
    </submittedName>
</protein>
<dbReference type="InterPro" id="IPR036890">
    <property type="entry name" value="HATPase_C_sf"/>
</dbReference>
<feature type="domain" description="Histidine kinase/HSP90-like ATPase" evidence="2">
    <location>
        <begin position="200"/>
        <end position="310"/>
    </location>
</feature>
<dbReference type="PANTHER" id="PTHR35526">
    <property type="entry name" value="ANTI-SIGMA-F FACTOR RSBW-RELATED"/>
    <property type="match status" value="1"/>
</dbReference>
<dbReference type="CDD" id="cd16936">
    <property type="entry name" value="HATPase_RsbW-like"/>
    <property type="match status" value="1"/>
</dbReference>
<dbReference type="SUPFAM" id="SSF55874">
    <property type="entry name" value="ATPase domain of HSP90 chaperone/DNA topoisomerase II/histidine kinase"/>
    <property type="match status" value="1"/>
</dbReference>
<dbReference type="InterPro" id="IPR003594">
    <property type="entry name" value="HATPase_dom"/>
</dbReference>
<keyword evidence="1" id="KW-0418">Kinase</keyword>
<dbReference type="GO" id="GO:0004674">
    <property type="term" value="F:protein serine/threonine kinase activity"/>
    <property type="evidence" value="ECO:0007669"/>
    <property type="project" value="UniProtKB-KW"/>
</dbReference>
<dbReference type="PANTHER" id="PTHR35526:SF3">
    <property type="entry name" value="ANTI-SIGMA-F FACTOR RSBW"/>
    <property type="match status" value="1"/>
</dbReference>
<dbReference type="Pfam" id="PF14417">
    <property type="entry name" value="MEDS"/>
    <property type="match status" value="1"/>
</dbReference>
<accession>A0A9W6PVH6</accession>